<keyword evidence="2" id="KW-0812">Transmembrane</keyword>
<evidence type="ECO:0000256" key="3">
    <source>
        <dbReference type="ARBA" id="ARBA00022989"/>
    </source>
</evidence>
<dbReference type="PANTHER" id="PTHR36985:SF1">
    <property type="entry name" value="TRANSLOCATION AND ASSEMBLY MODULE SUBUNIT TAMB"/>
    <property type="match status" value="1"/>
</dbReference>
<name>A0A0C3I3M6_9VIBR</name>
<accession>A0A0C3I3M6</accession>
<evidence type="ECO:0000256" key="1">
    <source>
        <dbReference type="ARBA" id="ARBA00004167"/>
    </source>
</evidence>
<protein>
    <recommendedName>
        <fullName evidence="6">Translocation and assembly module TamB C-terminal domain-containing protein</fullName>
    </recommendedName>
</protein>
<gene>
    <name evidence="7" type="ORF">SU60_18165</name>
</gene>
<reference evidence="7 8" key="1">
    <citation type="submission" date="2015-01" db="EMBL/GenBank/DDBJ databases">
        <title>Draft genome of Vibrio mytili type strain CAIM 528.</title>
        <authorList>
            <person name="Gonzalez-Castillo A."/>
            <person name="Gomez-Gil B."/>
            <person name="Enciso-Ibarra J."/>
        </authorList>
    </citation>
    <scope>NUCLEOTIDE SEQUENCE [LARGE SCALE GENOMIC DNA]</scope>
    <source>
        <strain evidence="7 8">CAIM 528</strain>
    </source>
</reference>
<keyword evidence="3" id="KW-1133">Transmembrane helix</keyword>
<feature type="domain" description="Translocation and assembly module TamB C-terminal" evidence="6">
    <location>
        <begin position="983"/>
        <end position="1316"/>
    </location>
</feature>
<dbReference type="GO" id="GO:0097347">
    <property type="term" value="C:TAM protein secretion complex"/>
    <property type="evidence" value="ECO:0007669"/>
    <property type="project" value="TreeGrafter"/>
</dbReference>
<evidence type="ECO:0000259" key="6">
    <source>
        <dbReference type="Pfam" id="PF04357"/>
    </source>
</evidence>
<dbReference type="Pfam" id="PF04357">
    <property type="entry name" value="TamB"/>
    <property type="match status" value="1"/>
</dbReference>
<dbReference type="GO" id="GO:0009306">
    <property type="term" value="P:protein secretion"/>
    <property type="evidence" value="ECO:0007669"/>
    <property type="project" value="InterPro"/>
</dbReference>
<proteinExistence type="predicted"/>
<evidence type="ECO:0000256" key="5">
    <source>
        <dbReference type="SAM" id="MobiDB-lite"/>
    </source>
</evidence>
<dbReference type="Proteomes" id="UP000031977">
    <property type="component" value="Unassembled WGS sequence"/>
</dbReference>
<feature type="compositionally biased region" description="Polar residues" evidence="5">
    <location>
        <begin position="225"/>
        <end position="234"/>
    </location>
</feature>
<keyword evidence="4" id="KW-0472">Membrane</keyword>
<comment type="caution">
    <text evidence="7">The sequence shown here is derived from an EMBL/GenBank/DDBJ whole genome shotgun (WGS) entry which is preliminary data.</text>
</comment>
<evidence type="ECO:0000256" key="2">
    <source>
        <dbReference type="ARBA" id="ARBA00022692"/>
    </source>
</evidence>
<evidence type="ECO:0000313" key="8">
    <source>
        <dbReference type="Proteomes" id="UP000031977"/>
    </source>
</evidence>
<dbReference type="OrthoDB" id="5555605at2"/>
<dbReference type="EMBL" id="JXOK01000076">
    <property type="protein sequence ID" value="KIN09625.1"/>
    <property type="molecule type" value="Genomic_DNA"/>
</dbReference>
<dbReference type="PANTHER" id="PTHR36985">
    <property type="entry name" value="TRANSLOCATION AND ASSEMBLY MODULE SUBUNIT TAMB"/>
    <property type="match status" value="1"/>
</dbReference>
<keyword evidence="8" id="KW-1185">Reference proteome</keyword>
<dbReference type="STRING" id="50718.SU60_18165"/>
<feature type="compositionally biased region" description="Low complexity" evidence="5">
    <location>
        <begin position="241"/>
        <end position="251"/>
    </location>
</feature>
<sequence>MIKVMFKWTKWLSLSLVSLLLTLILLIAVVLFTHPGLKLALWGAQQALPQLNIESVQGTLFPRFKLQNVSFVDETLNVDAKVEQLTLAINFRCLLDPRVCVDELALQGVNFQMPELPPASEPEEETPPLRSISTPVPIFVNNVRLNDIKLNVLGNRVDWQTFSTAMSMQGDRLVIAPTALKAINVALAPGETNADNQSVEQKSAEEKTTETQENDAVPPQEEVTQHANVSSENVPSEAKVASETSASPEEAAALKEDGESEQNASSENDPVSKDIELPEVWIPLTVEVRRLDIDDFELAGETPIIVHHLGLVANAGGHQVDVKTLELDMPEVEATLSSRVTLTAEYPLRAQLDALVKHAEAKGQKLSLSASGSAGGLAFDVSLSELVKAEIKGQVQPLKAQLPFDVEVKNVEAQWPLSGESDYQVSVPTLSAKGSLDGYAVALETQASGKDIPDVDLALNGKGTLEQIDLESLVVKTLGGELSGKIMANWATPINWQADLNLQHIQPGLQWQEAEGDISGQLSTSGSLTEQGGWQVSLPKLDIDGILRGYPLNIEGQLEAADRTGKGDDLQVNTQGLVLSHGPNQLRAKGKIDQQILMDVDVNFPDFSKSLADLGGNMKGKVLLRGSLKQPDINLDLALNQVKWQQLASVDSVTLKGDVSPLPTANAQLSLLANNITYDNMVFDSADLEVSGGEAQHNVTLDVESEVVSTSLEVQGSLKKQPQMIWDGVLSRVTFSTPQGPWTLQKSTPVSVNVDKQVANVAAHCWLQDQSKVCLTEDVTAGERGEVKLAVNNFGFYQIKQFLPENTQLQGSVNAQAEAKWAPGMKPQATVNVQMPSGHVEQTLEEPVRLEWESFDFKAALAKDQLDMEWLLDVTRNGDLSGDVSLMNVSAETPTMKGNVSLSTFHLDFLAPLIGDYSVFKANMNTDLALSGDVLHPQVNGQFLIDKIALQGEVTPIDVDSGQVAINFTGHQADLNAGIMTPDGKLEITGDADWRDLQDWHTKVRVFADELRVDMPPMVKIKVEPDMTIDVTPTLAKVEGNINLPWGRIVVEELPPSAVGVSSDVVVLDKNLQPVDDLTPMPFDIETDIRINIGDDFHLSAFGLEGGLKGSLNVSQKDKGPFIVGEVNIVDGSYRSFGQDLVIQEGKILMNGPADQPYVSIAAIRNPDNTQDDVIAGVRVTGPASNPSMEIFSEPSMAQANALSYLLRGQDIDAEGGNSMTTTLIGLSLAKSGRVVGQIGEAFGVQDLQLDTAGSGDDSQVTVSGYIMPGLQVKYGVGIFNSLGEFTIRYRLMTDLYLEAVSGVDSAVDLLYQFEFN</sequence>
<dbReference type="InterPro" id="IPR007452">
    <property type="entry name" value="TamB_C"/>
</dbReference>
<organism evidence="7 8">
    <name type="scientific">Vibrio mytili</name>
    <dbReference type="NCBI Taxonomy" id="50718"/>
    <lineage>
        <taxon>Bacteria</taxon>
        <taxon>Pseudomonadati</taxon>
        <taxon>Pseudomonadota</taxon>
        <taxon>Gammaproteobacteria</taxon>
        <taxon>Vibrionales</taxon>
        <taxon>Vibrionaceae</taxon>
        <taxon>Vibrio</taxon>
    </lineage>
</organism>
<evidence type="ECO:0000256" key="4">
    <source>
        <dbReference type="ARBA" id="ARBA00023136"/>
    </source>
</evidence>
<dbReference type="RefSeq" id="WP_041156773.1">
    <property type="nucleotide sequence ID" value="NZ_CBCRVP010000014.1"/>
</dbReference>
<dbReference type="GO" id="GO:0005886">
    <property type="term" value="C:plasma membrane"/>
    <property type="evidence" value="ECO:0007669"/>
    <property type="project" value="InterPro"/>
</dbReference>
<evidence type="ECO:0000313" key="7">
    <source>
        <dbReference type="EMBL" id="KIN09625.1"/>
    </source>
</evidence>
<comment type="subcellular location">
    <subcellularLocation>
        <location evidence="1">Membrane</location>
        <topology evidence="1">Single-pass membrane protein</topology>
    </subcellularLocation>
</comment>
<feature type="region of interest" description="Disordered" evidence="5">
    <location>
        <begin position="191"/>
        <end position="272"/>
    </location>
</feature>